<reference evidence="1 2" key="1">
    <citation type="submission" date="2017-06" db="EMBL/GenBank/DDBJ databases">
        <authorList>
            <person name="Kim H.J."/>
            <person name="Triplett B.A."/>
        </authorList>
    </citation>
    <scope>NUCLEOTIDE SEQUENCE [LARGE SCALE GENOMIC DNA]</scope>
    <source>
        <strain evidence="1 2">DSM 44715</strain>
    </source>
</reference>
<dbReference type="OrthoDB" id="4290974at2"/>
<keyword evidence="2" id="KW-1185">Reference proteome</keyword>
<dbReference type="Pfam" id="PF19730">
    <property type="entry name" value="DUF6221"/>
    <property type="match status" value="1"/>
</dbReference>
<evidence type="ECO:0000313" key="1">
    <source>
        <dbReference type="EMBL" id="SNT43269.1"/>
    </source>
</evidence>
<accession>A0A239MN44</accession>
<dbReference type="EMBL" id="FZOR01000029">
    <property type="protein sequence ID" value="SNT43269.1"/>
    <property type="molecule type" value="Genomic_DNA"/>
</dbReference>
<dbReference type="InterPro" id="IPR046193">
    <property type="entry name" value="DUF6221"/>
</dbReference>
<protein>
    <submittedName>
        <fullName evidence="1">Uncharacterized protein</fullName>
    </submittedName>
</protein>
<sequence length="146" mass="16095">MDLVEFLRARLARDEQIARDCASAPWKAAPSGTVGIDTDEPAPTAEPAAKAEFAAKTEFTAKADFVAKAENDAYAEHIARHDPARTLAEVAARRRIVDDYEKNAWILGQGHSTPELEAAQAVRESVLRLLALPYATHPAYQEEWRP</sequence>
<proteinExistence type="predicted"/>
<gene>
    <name evidence="1" type="ORF">SAMN05443665_102959</name>
</gene>
<evidence type="ECO:0000313" key="2">
    <source>
        <dbReference type="Proteomes" id="UP000198318"/>
    </source>
</evidence>
<dbReference type="RefSeq" id="WP_089328822.1">
    <property type="nucleotide sequence ID" value="NZ_FZOR01000029.1"/>
</dbReference>
<name>A0A239MN44_9ACTN</name>
<dbReference type="AlphaFoldDB" id="A0A239MN44"/>
<dbReference type="Proteomes" id="UP000198318">
    <property type="component" value="Unassembled WGS sequence"/>
</dbReference>
<organism evidence="1 2">
    <name type="scientific">Actinomadura meyerae</name>
    <dbReference type="NCBI Taxonomy" id="240840"/>
    <lineage>
        <taxon>Bacteria</taxon>
        <taxon>Bacillati</taxon>
        <taxon>Actinomycetota</taxon>
        <taxon>Actinomycetes</taxon>
        <taxon>Streptosporangiales</taxon>
        <taxon>Thermomonosporaceae</taxon>
        <taxon>Actinomadura</taxon>
    </lineage>
</organism>